<dbReference type="InterPro" id="IPR051377">
    <property type="entry name" value="DNA_Pol-Epsilon_Subunit"/>
</dbReference>
<evidence type="ECO:0000256" key="1">
    <source>
        <dbReference type="ARBA" id="ARBA00004123"/>
    </source>
</evidence>
<dbReference type="GeneID" id="87887189"/>
<dbReference type="GO" id="GO:0008622">
    <property type="term" value="C:epsilon DNA polymerase complex"/>
    <property type="evidence" value="ECO:0007669"/>
    <property type="project" value="TreeGrafter"/>
</dbReference>
<feature type="region of interest" description="Disordered" evidence="6">
    <location>
        <begin position="1"/>
        <end position="79"/>
    </location>
</feature>
<dbReference type="PANTHER" id="PTHR46172">
    <property type="entry name" value="DNA POLYMERASE EPSILON SUBUNIT 3"/>
    <property type="match status" value="1"/>
</dbReference>
<feature type="compositionally biased region" description="Basic and acidic residues" evidence="6">
    <location>
        <begin position="250"/>
        <end position="263"/>
    </location>
</feature>
<feature type="compositionally biased region" description="Acidic residues" evidence="6">
    <location>
        <begin position="264"/>
        <end position="313"/>
    </location>
</feature>
<evidence type="ECO:0000259" key="7">
    <source>
        <dbReference type="Pfam" id="PF00808"/>
    </source>
</evidence>
<accession>A0AAJ0H220</accession>
<dbReference type="AlphaFoldDB" id="A0AAJ0H220"/>
<dbReference type="SUPFAM" id="SSF47113">
    <property type="entry name" value="Histone-fold"/>
    <property type="match status" value="1"/>
</dbReference>
<reference evidence="8" key="2">
    <citation type="submission" date="2023-06" db="EMBL/GenBank/DDBJ databases">
        <authorList>
            <consortium name="Lawrence Berkeley National Laboratory"/>
            <person name="Mondo S.J."/>
            <person name="Hensen N."/>
            <person name="Bonometti L."/>
            <person name="Westerberg I."/>
            <person name="Brannstrom I.O."/>
            <person name="Guillou S."/>
            <person name="Cros-Aarteil S."/>
            <person name="Calhoun S."/>
            <person name="Haridas S."/>
            <person name="Kuo A."/>
            <person name="Pangilinan J."/>
            <person name="Riley R."/>
            <person name="Labutti K."/>
            <person name="Andreopoulos B."/>
            <person name="Lipzen A."/>
            <person name="Chen C."/>
            <person name="Yanf M."/>
            <person name="Daum C."/>
            <person name="Ng V."/>
            <person name="Clum A."/>
            <person name="Steindorff A."/>
            <person name="Ohm R."/>
            <person name="Martin F."/>
            <person name="Silar P."/>
            <person name="Natvig D."/>
            <person name="Lalanne C."/>
            <person name="Gautier V."/>
            <person name="Ament-Velasquez S.L."/>
            <person name="Kruys A."/>
            <person name="Hutchinson M.I."/>
            <person name="Powell A.J."/>
            <person name="Barry K."/>
            <person name="Miller A.N."/>
            <person name="Grigoriev I.V."/>
            <person name="Debuchy R."/>
            <person name="Gladieux P."/>
            <person name="Thoren M.H."/>
            <person name="Johannesson H."/>
        </authorList>
    </citation>
    <scope>NUCLEOTIDE SEQUENCE</scope>
    <source>
        <strain evidence="8">CBS 333.67</strain>
    </source>
</reference>
<dbReference type="GO" id="GO:0031490">
    <property type="term" value="F:chromatin DNA binding"/>
    <property type="evidence" value="ECO:0007669"/>
    <property type="project" value="TreeGrafter"/>
</dbReference>
<protein>
    <recommendedName>
        <fullName evidence="4">DNA polymerase epsilon subunit D</fullName>
    </recommendedName>
    <alternativeName>
        <fullName evidence="5">DNA polymerase II subunit D</fullName>
    </alternativeName>
</protein>
<gene>
    <name evidence="8" type="ORF">B0T15DRAFT_518456</name>
</gene>
<feature type="compositionally biased region" description="Polar residues" evidence="6">
    <location>
        <begin position="46"/>
        <end position="57"/>
    </location>
</feature>
<keyword evidence="3" id="KW-0539">Nucleus</keyword>
<organism evidence="8 9">
    <name type="scientific">Chaetomium strumarium</name>
    <dbReference type="NCBI Taxonomy" id="1170767"/>
    <lineage>
        <taxon>Eukaryota</taxon>
        <taxon>Fungi</taxon>
        <taxon>Dikarya</taxon>
        <taxon>Ascomycota</taxon>
        <taxon>Pezizomycotina</taxon>
        <taxon>Sordariomycetes</taxon>
        <taxon>Sordariomycetidae</taxon>
        <taxon>Sordariales</taxon>
        <taxon>Chaetomiaceae</taxon>
        <taxon>Chaetomium</taxon>
    </lineage>
</organism>
<feature type="region of interest" description="Disordered" evidence="6">
    <location>
        <begin position="189"/>
        <end position="209"/>
    </location>
</feature>
<dbReference type="Pfam" id="PF00808">
    <property type="entry name" value="CBFD_NFYB_HMF"/>
    <property type="match status" value="1"/>
</dbReference>
<evidence type="ECO:0000313" key="8">
    <source>
        <dbReference type="EMBL" id="KAK3310406.1"/>
    </source>
</evidence>
<dbReference type="EMBL" id="JAUDZG010000001">
    <property type="protein sequence ID" value="KAK3310406.1"/>
    <property type="molecule type" value="Genomic_DNA"/>
</dbReference>
<reference evidence="8" key="1">
    <citation type="journal article" date="2023" name="Mol. Phylogenet. Evol.">
        <title>Genome-scale phylogeny and comparative genomics of the fungal order Sordariales.</title>
        <authorList>
            <person name="Hensen N."/>
            <person name="Bonometti L."/>
            <person name="Westerberg I."/>
            <person name="Brannstrom I.O."/>
            <person name="Guillou S."/>
            <person name="Cros-Aarteil S."/>
            <person name="Calhoun S."/>
            <person name="Haridas S."/>
            <person name="Kuo A."/>
            <person name="Mondo S."/>
            <person name="Pangilinan J."/>
            <person name="Riley R."/>
            <person name="LaButti K."/>
            <person name="Andreopoulos B."/>
            <person name="Lipzen A."/>
            <person name="Chen C."/>
            <person name="Yan M."/>
            <person name="Daum C."/>
            <person name="Ng V."/>
            <person name="Clum A."/>
            <person name="Steindorff A."/>
            <person name="Ohm R.A."/>
            <person name="Martin F."/>
            <person name="Silar P."/>
            <person name="Natvig D.O."/>
            <person name="Lalanne C."/>
            <person name="Gautier V."/>
            <person name="Ament-Velasquez S.L."/>
            <person name="Kruys A."/>
            <person name="Hutchinson M.I."/>
            <person name="Powell A.J."/>
            <person name="Barry K."/>
            <person name="Miller A.N."/>
            <person name="Grigoriev I.V."/>
            <person name="Debuchy R."/>
            <person name="Gladieux P."/>
            <person name="Hiltunen Thoren M."/>
            <person name="Johannesson H."/>
        </authorList>
    </citation>
    <scope>NUCLEOTIDE SEQUENCE</scope>
    <source>
        <strain evidence="8">CBS 333.67</strain>
    </source>
</reference>
<feature type="compositionally biased region" description="Acidic residues" evidence="6">
    <location>
        <begin position="328"/>
        <end position="338"/>
    </location>
</feature>
<keyword evidence="2" id="KW-0235">DNA replication</keyword>
<comment type="subcellular location">
    <subcellularLocation>
        <location evidence="1">Nucleus</location>
    </subcellularLocation>
</comment>
<keyword evidence="9" id="KW-1185">Reference proteome</keyword>
<dbReference type="GO" id="GO:0006974">
    <property type="term" value="P:DNA damage response"/>
    <property type="evidence" value="ECO:0007669"/>
    <property type="project" value="TreeGrafter"/>
</dbReference>
<dbReference type="RefSeq" id="XP_062726186.1">
    <property type="nucleotide sequence ID" value="XM_062868360.1"/>
</dbReference>
<name>A0AAJ0H220_9PEZI</name>
<dbReference type="CDD" id="cd22928">
    <property type="entry name" value="HFD_POLE3_DPB4"/>
    <property type="match status" value="1"/>
</dbReference>
<feature type="compositionally biased region" description="Basic and acidic residues" evidence="6">
    <location>
        <begin position="314"/>
        <end position="327"/>
    </location>
</feature>
<evidence type="ECO:0000313" key="9">
    <source>
        <dbReference type="Proteomes" id="UP001273166"/>
    </source>
</evidence>
<dbReference type="InterPro" id="IPR003958">
    <property type="entry name" value="CBFA_NFYB_domain"/>
</dbReference>
<evidence type="ECO:0000256" key="2">
    <source>
        <dbReference type="ARBA" id="ARBA00022705"/>
    </source>
</evidence>
<evidence type="ECO:0000256" key="5">
    <source>
        <dbReference type="ARBA" id="ARBA00042096"/>
    </source>
</evidence>
<feature type="compositionally biased region" description="Basic and acidic residues" evidence="6">
    <location>
        <begin position="1"/>
        <end position="12"/>
    </location>
</feature>
<sequence length="338" mass="35703">MPSRKSDARRSDVSVARFVLAEEDSTMTTESPTPAAPPAAKERSDSVSTAAPAQQGQPVDKKDKEKGKEKEKESDGLPIEDLNLPKSIITRLAKGVLPPNTQIQANAILALTKSATVFINHLANAANENTVNSGKKTIMHTDVFKALDETEFGFMREKLEAEFAKFNEVQTSKRSTYRKKVAAAKKAAAASASASGGRGGSPSQSTDAGAAADISMMSIGSTTATASVAGGHQPPSASGGPGPARAAKKARLDPSADSSRMEVDEGGEGEISDAETVPDEQVEEDGEDDEEEEEDDDDQEEDADEEEDDDEAGGEGRDELEERTARGEDEDEALDDDS</sequence>
<feature type="compositionally biased region" description="Basic and acidic residues" evidence="6">
    <location>
        <begin position="59"/>
        <end position="75"/>
    </location>
</feature>
<dbReference type="PANTHER" id="PTHR46172:SF1">
    <property type="entry name" value="DNA POLYMERASE EPSILON SUBUNIT 3"/>
    <property type="match status" value="1"/>
</dbReference>
<dbReference type="GO" id="GO:0008623">
    <property type="term" value="C:CHRAC"/>
    <property type="evidence" value="ECO:0007669"/>
    <property type="project" value="TreeGrafter"/>
</dbReference>
<evidence type="ECO:0000256" key="3">
    <source>
        <dbReference type="ARBA" id="ARBA00023242"/>
    </source>
</evidence>
<feature type="non-terminal residue" evidence="8">
    <location>
        <position position="338"/>
    </location>
</feature>
<proteinExistence type="predicted"/>
<comment type="caution">
    <text evidence="8">The sequence shown here is derived from an EMBL/GenBank/DDBJ whole genome shotgun (WGS) entry which is preliminary data.</text>
</comment>
<dbReference type="GO" id="GO:0006272">
    <property type="term" value="P:leading strand elongation"/>
    <property type="evidence" value="ECO:0007669"/>
    <property type="project" value="TreeGrafter"/>
</dbReference>
<evidence type="ECO:0000256" key="4">
    <source>
        <dbReference type="ARBA" id="ARBA00039775"/>
    </source>
</evidence>
<evidence type="ECO:0000256" key="6">
    <source>
        <dbReference type="SAM" id="MobiDB-lite"/>
    </source>
</evidence>
<feature type="region of interest" description="Disordered" evidence="6">
    <location>
        <begin position="224"/>
        <end position="338"/>
    </location>
</feature>
<dbReference type="GO" id="GO:0031507">
    <property type="term" value="P:heterochromatin formation"/>
    <property type="evidence" value="ECO:0007669"/>
    <property type="project" value="TreeGrafter"/>
</dbReference>
<dbReference type="Gene3D" id="1.10.20.10">
    <property type="entry name" value="Histone, subunit A"/>
    <property type="match status" value="1"/>
</dbReference>
<feature type="domain" description="Transcription factor CBF/NF-Y/archaeal histone" evidence="7">
    <location>
        <begin position="83"/>
        <end position="147"/>
    </location>
</feature>
<dbReference type="InterPro" id="IPR009072">
    <property type="entry name" value="Histone-fold"/>
</dbReference>
<feature type="compositionally biased region" description="Low complexity" evidence="6">
    <location>
        <begin position="229"/>
        <end position="238"/>
    </location>
</feature>
<dbReference type="Proteomes" id="UP001273166">
    <property type="component" value="Unassembled WGS sequence"/>
</dbReference>
<dbReference type="GO" id="GO:0046982">
    <property type="term" value="F:protein heterodimerization activity"/>
    <property type="evidence" value="ECO:0007669"/>
    <property type="project" value="InterPro"/>
</dbReference>